<feature type="transmembrane region" description="Helical" evidence="7">
    <location>
        <begin position="692"/>
        <end position="709"/>
    </location>
</feature>
<dbReference type="InterPro" id="IPR020846">
    <property type="entry name" value="MFS_dom"/>
</dbReference>
<dbReference type="PRINTS" id="PR00171">
    <property type="entry name" value="SUGRTRNSPORT"/>
</dbReference>
<dbReference type="SUPFAM" id="SSF103473">
    <property type="entry name" value="MFS general substrate transporter"/>
    <property type="match status" value="2"/>
</dbReference>
<sequence>MRNVLVGIASLGGLLFGYETGVAAGALQNAEFSWTGTSDGQLLLSTATLLGALVGALAGGRIADVVGRRDVIMATTALFTLGAFVSAIAPSSLVLLAGRLVVGLGVGAISVAAPLYIAEIAPARRRGSLLCVFQLMITIGILAAYVGNEVFADRPDGWRYLLAGGVIPALLLSGLALVLVESPVWLALKEDRQSAVAVLKRIDADSSTEEVEAIARTPREDRGDDLAEVFSLAGRGAVLLAIGLFFVQQFVGINAMIYYSTSSLAVLYESLHFGGQDWAGLSLAALGVLAALVAVALIDRVGRRPLLLLSLTGVAVGLATMAVGAGLNASFTHAYVVSAAGLYLFVASFGVGLGPIPWVAAAEMVPLRVRGLAMSIVVGSHWLFDSLASPAGLLLRREFGGPLLLVLFSGVALLGWLVFRRAMPETNGLSLVAIDRHFTERAARITDSRLVHYMATGVATMGGLLTGYSFAITAVTLVLIEEDWRLGPLQQGILASVLVAGLAAGSFLAGPLSDRFGRRYVLMSMAALFVTSAFGAALAPSFGWLVIARTAAGIAIGITSPTAGLYVAEVAPAAIRGRLLSFEAVAYGLGAILAYCVGLGLEDQPAGWRTMFGFLAVPSAIYGVALLTLPESPRWLAAAGQLSAARRSLVRLYGPAADAELAAITDLKRVRDAESKSAPGGRVRLWQPTYRPAILVGLAVMFLIVFSGWDMVLFYAPTILKEIGLNDTTVSFAATLGLGVVFLVMTVISLTIIDRVGRKPMVVVGLFVMAACLLVMAGLTTFTSGVAQWGQVASLAVFVGAFALTLGVVGEIVISELYPQAIRGPAASLSHGMRSVFAIVFTLTFPLLLDFPGLTVTLVAYAAISIVGALYLMRALPETKGRSLEEIGAYWESRRSAVTPVEVPMS</sequence>
<dbReference type="PANTHER" id="PTHR48020">
    <property type="entry name" value="PROTON MYO-INOSITOL COTRANSPORTER"/>
    <property type="match status" value="1"/>
</dbReference>
<evidence type="ECO:0000256" key="1">
    <source>
        <dbReference type="ARBA" id="ARBA00004651"/>
    </source>
</evidence>
<feature type="transmembrane region" description="Helical" evidence="7">
    <location>
        <begin position="40"/>
        <end position="59"/>
    </location>
</feature>
<dbReference type="EMBL" id="AP022599">
    <property type="protein sequence ID" value="BBY81023.1"/>
    <property type="molecule type" value="Genomic_DNA"/>
</dbReference>
<feature type="transmembrane region" description="Helical" evidence="7">
    <location>
        <begin position="71"/>
        <end position="90"/>
    </location>
</feature>
<feature type="transmembrane region" description="Helical" evidence="7">
    <location>
        <begin position="333"/>
        <end position="360"/>
    </location>
</feature>
<feature type="transmembrane region" description="Helical" evidence="7">
    <location>
        <begin position="580"/>
        <end position="601"/>
    </location>
</feature>
<feature type="transmembrane region" description="Helical" evidence="7">
    <location>
        <begin position="729"/>
        <end position="753"/>
    </location>
</feature>
<dbReference type="Proteomes" id="UP000467252">
    <property type="component" value="Chromosome"/>
</dbReference>
<feature type="transmembrane region" description="Helical" evidence="7">
    <location>
        <begin position="854"/>
        <end position="873"/>
    </location>
</feature>
<feature type="transmembrane region" description="Helical" evidence="7">
    <location>
        <begin position="237"/>
        <end position="258"/>
    </location>
</feature>
<dbReference type="Gene3D" id="1.20.1250.20">
    <property type="entry name" value="MFS general substrate transporter like domains"/>
    <property type="match status" value="2"/>
</dbReference>
<feature type="transmembrane region" description="Helical" evidence="7">
    <location>
        <begin position="96"/>
        <end position="117"/>
    </location>
</feature>
<keyword evidence="5 7" id="KW-1133">Transmembrane helix</keyword>
<reference evidence="9 10" key="1">
    <citation type="journal article" date="2019" name="Emerg. Microbes Infect.">
        <title>Comprehensive subspecies identification of 175 nontuberculous mycobacteria species based on 7547 genomic profiles.</title>
        <authorList>
            <person name="Matsumoto Y."/>
            <person name="Kinjo T."/>
            <person name="Motooka D."/>
            <person name="Nabeya D."/>
            <person name="Jung N."/>
            <person name="Uechi K."/>
            <person name="Horii T."/>
            <person name="Iida T."/>
            <person name="Fujita J."/>
            <person name="Nakamura S."/>
        </authorList>
    </citation>
    <scope>NUCLEOTIDE SEQUENCE [LARGE SCALE GENOMIC DNA]</scope>
    <source>
        <strain evidence="9 10">JCM 6370</strain>
    </source>
</reference>
<dbReference type="InterPro" id="IPR005828">
    <property type="entry name" value="MFS_sugar_transport-like"/>
</dbReference>
<evidence type="ECO:0000256" key="6">
    <source>
        <dbReference type="ARBA" id="ARBA00023136"/>
    </source>
</evidence>
<comment type="similarity">
    <text evidence="2">Belongs to the major facilitator superfamily. Sugar transporter (TC 2.A.1.1) family.</text>
</comment>
<dbReference type="PROSITE" id="PS00217">
    <property type="entry name" value="SUGAR_TRANSPORT_2"/>
    <property type="match status" value="1"/>
</dbReference>
<feature type="transmembrane region" description="Helical" evidence="7">
    <location>
        <begin position="520"/>
        <end position="540"/>
    </location>
</feature>
<keyword evidence="3" id="KW-0813">Transport</keyword>
<gene>
    <name evidence="9" type="ORF">MPUL_21810</name>
</gene>
<feature type="transmembrane region" description="Helical" evidence="7">
    <location>
        <begin position="158"/>
        <end position="180"/>
    </location>
</feature>
<dbReference type="PANTHER" id="PTHR48020:SF12">
    <property type="entry name" value="PROTON MYO-INOSITOL COTRANSPORTER"/>
    <property type="match status" value="1"/>
</dbReference>
<dbReference type="Pfam" id="PF00083">
    <property type="entry name" value="Sugar_tr"/>
    <property type="match status" value="2"/>
</dbReference>
<accession>A0A7I7UJN1</accession>
<feature type="transmembrane region" description="Helical" evidence="7">
    <location>
        <begin position="450"/>
        <end position="480"/>
    </location>
</feature>
<feature type="transmembrane region" description="Helical" evidence="7">
    <location>
        <begin position="546"/>
        <end position="568"/>
    </location>
</feature>
<keyword evidence="6 7" id="KW-0472">Membrane</keyword>
<dbReference type="InterPro" id="IPR005829">
    <property type="entry name" value="Sugar_transporter_CS"/>
</dbReference>
<evidence type="ECO:0000256" key="3">
    <source>
        <dbReference type="ARBA" id="ARBA00022448"/>
    </source>
</evidence>
<comment type="subcellular location">
    <subcellularLocation>
        <location evidence="1">Cell membrane</location>
        <topology evidence="1">Multi-pass membrane protein</topology>
    </subcellularLocation>
</comment>
<keyword evidence="4 7" id="KW-0812">Transmembrane</keyword>
<feature type="transmembrane region" description="Helical" evidence="7">
    <location>
        <begin position="129"/>
        <end position="146"/>
    </location>
</feature>
<feature type="domain" description="Major facilitator superfamily (MFS) profile" evidence="8">
    <location>
        <begin position="455"/>
        <end position="880"/>
    </location>
</feature>
<dbReference type="GO" id="GO:0022857">
    <property type="term" value="F:transmembrane transporter activity"/>
    <property type="evidence" value="ECO:0007669"/>
    <property type="project" value="InterPro"/>
</dbReference>
<evidence type="ECO:0000256" key="5">
    <source>
        <dbReference type="ARBA" id="ARBA00022989"/>
    </source>
</evidence>
<evidence type="ECO:0000259" key="8">
    <source>
        <dbReference type="PROSITE" id="PS50850"/>
    </source>
</evidence>
<feature type="transmembrane region" description="Helical" evidence="7">
    <location>
        <begin position="760"/>
        <end position="780"/>
    </location>
</feature>
<dbReference type="NCBIfam" id="TIGR00879">
    <property type="entry name" value="SP"/>
    <property type="match status" value="2"/>
</dbReference>
<feature type="transmembrane region" description="Helical" evidence="7">
    <location>
        <begin position="826"/>
        <end position="848"/>
    </location>
</feature>
<dbReference type="InterPro" id="IPR050814">
    <property type="entry name" value="Myo-inositol_Transporter"/>
</dbReference>
<name>A0A7I7UJN1_MYCPV</name>
<proteinExistence type="inferred from homology"/>
<dbReference type="InterPro" id="IPR003663">
    <property type="entry name" value="Sugar/inositol_transpt"/>
</dbReference>
<feature type="transmembrane region" description="Helical" evidence="7">
    <location>
        <begin position="305"/>
        <end position="327"/>
    </location>
</feature>
<protein>
    <recommendedName>
        <fullName evidence="8">Major facilitator superfamily (MFS) profile domain-containing protein</fullName>
    </recommendedName>
</protein>
<feature type="transmembrane region" description="Helical" evidence="7">
    <location>
        <begin position="492"/>
        <end position="513"/>
    </location>
</feature>
<evidence type="ECO:0000313" key="9">
    <source>
        <dbReference type="EMBL" id="BBY81023.1"/>
    </source>
</evidence>
<dbReference type="PROSITE" id="PS00216">
    <property type="entry name" value="SUGAR_TRANSPORT_1"/>
    <property type="match status" value="4"/>
</dbReference>
<evidence type="ECO:0000256" key="2">
    <source>
        <dbReference type="ARBA" id="ARBA00010992"/>
    </source>
</evidence>
<keyword evidence="10" id="KW-1185">Reference proteome</keyword>
<dbReference type="GO" id="GO:0005886">
    <property type="term" value="C:plasma membrane"/>
    <property type="evidence" value="ECO:0007669"/>
    <property type="project" value="UniProtKB-SubCell"/>
</dbReference>
<dbReference type="PROSITE" id="PS50850">
    <property type="entry name" value="MFS"/>
    <property type="match status" value="2"/>
</dbReference>
<evidence type="ECO:0000256" key="7">
    <source>
        <dbReference type="SAM" id="Phobius"/>
    </source>
</evidence>
<feature type="transmembrane region" description="Helical" evidence="7">
    <location>
        <begin position="792"/>
        <end position="814"/>
    </location>
</feature>
<evidence type="ECO:0000256" key="4">
    <source>
        <dbReference type="ARBA" id="ARBA00022692"/>
    </source>
</evidence>
<feature type="transmembrane region" description="Helical" evidence="7">
    <location>
        <begin position="278"/>
        <end position="298"/>
    </location>
</feature>
<evidence type="ECO:0000313" key="10">
    <source>
        <dbReference type="Proteomes" id="UP000467252"/>
    </source>
</evidence>
<dbReference type="RefSeq" id="WP_163900129.1">
    <property type="nucleotide sequence ID" value="NZ_AP022599.1"/>
</dbReference>
<feature type="transmembrane region" description="Helical" evidence="7">
    <location>
        <begin position="607"/>
        <end position="629"/>
    </location>
</feature>
<feature type="transmembrane region" description="Helical" evidence="7">
    <location>
        <begin position="399"/>
        <end position="419"/>
    </location>
</feature>
<feature type="domain" description="Major facilitator superfamily (MFS) profile" evidence="8">
    <location>
        <begin position="5"/>
        <end position="427"/>
    </location>
</feature>
<dbReference type="AlphaFoldDB" id="A0A7I7UJN1"/>
<feature type="transmembrane region" description="Helical" evidence="7">
    <location>
        <begin position="372"/>
        <end position="393"/>
    </location>
</feature>
<dbReference type="InterPro" id="IPR036259">
    <property type="entry name" value="MFS_trans_sf"/>
</dbReference>
<organism evidence="9 10">
    <name type="scientific">Mycolicibacterium pulveris</name>
    <name type="common">Mycobacterium pulveris</name>
    <dbReference type="NCBI Taxonomy" id="36813"/>
    <lineage>
        <taxon>Bacteria</taxon>
        <taxon>Bacillati</taxon>
        <taxon>Actinomycetota</taxon>
        <taxon>Actinomycetes</taxon>
        <taxon>Mycobacteriales</taxon>
        <taxon>Mycobacteriaceae</taxon>
        <taxon>Mycolicibacterium</taxon>
    </lineage>
</organism>